<dbReference type="Gene3D" id="3.40.1580.10">
    <property type="entry name" value="SMI1/KNR4-like"/>
    <property type="match status" value="1"/>
</dbReference>
<dbReference type="EMBL" id="CP082270">
    <property type="protein sequence ID" value="WDM64590.1"/>
    <property type="molecule type" value="Genomic_DNA"/>
</dbReference>
<dbReference type="RefSeq" id="WP_274512055.1">
    <property type="nucleotide sequence ID" value="NZ_CP082270.1"/>
</dbReference>
<dbReference type="Proteomes" id="UP001216828">
    <property type="component" value="Chromosome"/>
</dbReference>
<dbReference type="Pfam" id="PF09346">
    <property type="entry name" value="SMI1_KNR4"/>
    <property type="match status" value="1"/>
</dbReference>
<organism evidence="2 3">
    <name type="scientific">Stenotrophomonas forensis</name>
    <dbReference type="NCBI Taxonomy" id="2871169"/>
    <lineage>
        <taxon>Bacteria</taxon>
        <taxon>Pseudomonadati</taxon>
        <taxon>Pseudomonadota</taxon>
        <taxon>Gammaproteobacteria</taxon>
        <taxon>Lysobacterales</taxon>
        <taxon>Lysobacteraceae</taxon>
        <taxon>Stenotrophomonas</taxon>
        <taxon>Stenotrophomonas maltophilia group</taxon>
    </lineage>
</organism>
<evidence type="ECO:0000313" key="2">
    <source>
        <dbReference type="EMBL" id="WDM64590.1"/>
    </source>
</evidence>
<dbReference type="SMART" id="SM00860">
    <property type="entry name" value="SMI1_KNR4"/>
    <property type="match status" value="1"/>
</dbReference>
<keyword evidence="3" id="KW-1185">Reference proteome</keyword>
<proteinExistence type="predicted"/>
<dbReference type="SUPFAM" id="SSF160631">
    <property type="entry name" value="SMI1/KNR4-like"/>
    <property type="match status" value="1"/>
</dbReference>
<dbReference type="InterPro" id="IPR018958">
    <property type="entry name" value="Knr4/Smi1-like_dom"/>
</dbReference>
<evidence type="ECO:0000259" key="1">
    <source>
        <dbReference type="SMART" id="SM00860"/>
    </source>
</evidence>
<dbReference type="InterPro" id="IPR037883">
    <property type="entry name" value="Knr4/Smi1-like_sf"/>
</dbReference>
<evidence type="ECO:0000313" key="3">
    <source>
        <dbReference type="Proteomes" id="UP001216828"/>
    </source>
</evidence>
<accession>A0ABY7Y3P2</accession>
<name>A0ABY7Y3P2_9GAMM</name>
<gene>
    <name evidence="2" type="ORF">K5L94_04695</name>
</gene>
<feature type="domain" description="Knr4/Smi1-like" evidence="1">
    <location>
        <begin position="76"/>
        <end position="205"/>
    </location>
</feature>
<reference evidence="2 3" key="1">
    <citation type="submission" date="2021-08" db="EMBL/GenBank/DDBJ databases">
        <title>Stenotrophomonas forensis sp. nov., isolated from contaminated viral transport media.</title>
        <authorList>
            <person name="Nguyen S.V."/>
            <person name="Edwards D."/>
            <person name="Scott S."/>
            <person name="Doss J."/>
            <person name="Merid S."/>
            <person name="Zelaya E."/>
            <person name="Maza C."/>
            <person name="Mann M."/>
            <person name="Hamilton B."/>
            <person name="Blackwell R."/>
            <person name="Tran A."/>
            <person name="Hauser J."/>
        </authorList>
    </citation>
    <scope>NUCLEOTIDE SEQUENCE [LARGE SCALE GENOMIC DNA]</scope>
    <source>
        <strain evidence="2 3">DFS-20110405</strain>
    </source>
</reference>
<protein>
    <submittedName>
        <fullName evidence="2">SMI1/KNR4 family protein</fullName>
    </submittedName>
</protein>
<sequence>MNAPTDRPDMPVSADEWHDLLVQFNRQQLSTLEERLAAPEIEMGLLPFAEQYPESPLAEVARHALTGTIDWCGVPGASEQAIVDAEERLGVRLPRSYREFLKVSNGFLMPGRFIDILLPVELIRPFGQDNEEIVQIRRELVVDPVEEAFQYHLDRAIQVSGTPQMGDDFILLDTHRSTAPNECDAHIYSRVDIDWYASFAHLMAERATFNL</sequence>